<sequence>MPRHDACSLQPEVLNQRWHELQFTGAQQECNTCNRATRAIIQLQIRSIQSKSLKRWLSPKPFDISEMRPGATLLPLMYSWPGVSPRTRQIGTGINLRFPDPTQVHPLCFTNCLQLESIAESNCGSEGSPDACCQQTTVNDVTDCFFCVANPPLTQPNGLGTTPLSPDYDFDLNELSTKCKALGFPIQSLEESETESQSTSSTSSSSSSSATSSHSITTMTSQSSSSSSTFTAETKPTGDSGSSPSQNFGLENRIHLSFVGLAPIGMIFFLYM</sequence>
<proteinExistence type="predicted"/>
<name>A0ABR1IRC0_9AGAR</name>
<comment type="caution">
    <text evidence="3">The sequence shown here is derived from an EMBL/GenBank/DDBJ whole genome shotgun (WGS) entry which is preliminary data.</text>
</comment>
<feature type="region of interest" description="Disordered" evidence="1">
    <location>
        <begin position="190"/>
        <end position="246"/>
    </location>
</feature>
<dbReference type="EMBL" id="JBANRG010000081">
    <property type="protein sequence ID" value="KAK7438052.1"/>
    <property type="molecule type" value="Genomic_DNA"/>
</dbReference>
<protein>
    <submittedName>
        <fullName evidence="3">Uncharacterized protein</fullName>
    </submittedName>
</protein>
<feature type="compositionally biased region" description="Polar residues" evidence="1">
    <location>
        <begin position="237"/>
        <end position="246"/>
    </location>
</feature>
<evidence type="ECO:0000256" key="2">
    <source>
        <dbReference type="SAM" id="Phobius"/>
    </source>
</evidence>
<keyword evidence="2" id="KW-0812">Transmembrane</keyword>
<gene>
    <name evidence="3" type="ORF">VKT23_018219</name>
</gene>
<reference evidence="3 4" key="1">
    <citation type="submission" date="2024-01" db="EMBL/GenBank/DDBJ databases">
        <title>A draft genome for the cacao thread blight pathogen Marasmiellus scandens.</title>
        <authorList>
            <person name="Baruah I.K."/>
            <person name="Leung J."/>
            <person name="Bukari Y."/>
            <person name="Amoako-Attah I."/>
            <person name="Meinhardt L.W."/>
            <person name="Bailey B.A."/>
            <person name="Cohen S.P."/>
        </authorList>
    </citation>
    <scope>NUCLEOTIDE SEQUENCE [LARGE SCALE GENOMIC DNA]</scope>
    <source>
        <strain evidence="3 4">GH-19</strain>
    </source>
</reference>
<evidence type="ECO:0000256" key="1">
    <source>
        <dbReference type="SAM" id="MobiDB-lite"/>
    </source>
</evidence>
<organism evidence="3 4">
    <name type="scientific">Marasmiellus scandens</name>
    <dbReference type="NCBI Taxonomy" id="2682957"/>
    <lineage>
        <taxon>Eukaryota</taxon>
        <taxon>Fungi</taxon>
        <taxon>Dikarya</taxon>
        <taxon>Basidiomycota</taxon>
        <taxon>Agaricomycotina</taxon>
        <taxon>Agaricomycetes</taxon>
        <taxon>Agaricomycetidae</taxon>
        <taxon>Agaricales</taxon>
        <taxon>Marasmiineae</taxon>
        <taxon>Omphalotaceae</taxon>
        <taxon>Marasmiellus</taxon>
    </lineage>
</organism>
<feature type="transmembrane region" description="Helical" evidence="2">
    <location>
        <begin position="254"/>
        <end position="271"/>
    </location>
</feature>
<keyword evidence="2" id="KW-0472">Membrane</keyword>
<keyword evidence="2" id="KW-1133">Transmembrane helix</keyword>
<feature type="compositionally biased region" description="Low complexity" evidence="1">
    <location>
        <begin position="195"/>
        <end position="234"/>
    </location>
</feature>
<evidence type="ECO:0000313" key="4">
    <source>
        <dbReference type="Proteomes" id="UP001498398"/>
    </source>
</evidence>
<dbReference type="Proteomes" id="UP001498398">
    <property type="component" value="Unassembled WGS sequence"/>
</dbReference>
<accession>A0ABR1IRC0</accession>
<evidence type="ECO:0000313" key="3">
    <source>
        <dbReference type="EMBL" id="KAK7438052.1"/>
    </source>
</evidence>
<keyword evidence="4" id="KW-1185">Reference proteome</keyword>